<accession>A0A133Y7E7</accession>
<evidence type="ECO:0000313" key="9">
    <source>
        <dbReference type="Proteomes" id="UP000070080"/>
    </source>
</evidence>
<evidence type="ECO:0000313" key="8">
    <source>
        <dbReference type="EMBL" id="KXB39118.1"/>
    </source>
</evidence>
<feature type="transmembrane region" description="Helical" evidence="7">
    <location>
        <begin position="96"/>
        <end position="113"/>
    </location>
</feature>
<feature type="transmembrane region" description="Helical" evidence="7">
    <location>
        <begin position="52"/>
        <end position="75"/>
    </location>
</feature>
<keyword evidence="9" id="KW-1185">Reference proteome</keyword>
<dbReference type="InterPro" id="IPR002293">
    <property type="entry name" value="AA/rel_permease1"/>
</dbReference>
<evidence type="ECO:0000256" key="4">
    <source>
        <dbReference type="ARBA" id="ARBA00022692"/>
    </source>
</evidence>
<dbReference type="Pfam" id="PF13520">
    <property type="entry name" value="AA_permease_2"/>
    <property type="match status" value="1"/>
</dbReference>
<comment type="subcellular location">
    <subcellularLocation>
        <location evidence="1">Cell membrane</location>
        <topology evidence="1">Multi-pass membrane protein</topology>
    </subcellularLocation>
</comment>
<dbReference type="PANTHER" id="PTHR42770:SF15">
    <property type="entry name" value="GLUTAMATE_GAMMA-AMINOBUTYRATE ANTIPORTER-RELATED"/>
    <property type="match status" value="1"/>
</dbReference>
<keyword evidence="2" id="KW-0813">Transport</keyword>
<organism evidence="8 9">
    <name type="scientific">Amygdalobacter nucleatus</name>
    <dbReference type="NCBI Taxonomy" id="3029274"/>
    <lineage>
        <taxon>Bacteria</taxon>
        <taxon>Bacillati</taxon>
        <taxon>Bacillota</taxon>
        <taxon>Clostridia</taxon>
        <taxon>Eubacteriales</taxon>
        <taxon>Oscillospiraceae</taxon>
        <taxon>Amygdalobacter</taxon>
    </lineage>
</organism>
<evidence type="ECO:0000256" key="2">
    <source>
        <dbReference type="ARBA" id="ARBA00022448"/>
    </source>
</evidence>
<dbReference type="PIRSF" id="PIRSF006060">
    <property type="entry name" value="AA_transporter"/>
    <property type="match status" value="1"/>
</dbReference>
<dbReference type="InterPro" id="IPR050367">
    <property type="entry name" value="APC_superfamily"/>
</dbReference>
<feature type="transmembrane region" description="Helical" evidence="7">
    <location>
        <begin position="138"/>
        <end position="158"/>
    </location>
</feature>
<evidence type="ECO:0000256" key="3">
    <source>
        <dbReference type="ARBA" id="ARBA00022475"/>
    </source>
</evidence>
<dbReference type="GO" id="GO:0005886">
    <property type="term" value="C:plasma membrane"/>
    <property type="evidence" value="ECO:0007669"/>
    <property type="project" value="UniProtKB-SubCell"/>
</dbReference>
<evidence type="ECO:0000256" key="7">
    <source>
        <dbReference type="SAM" id="Phobius"/>
    </source>
</evidence>
<dbReference type="AlphaFoldDB" id="A0A133Y7E7"/>
<feature type="transmembrane region" description="Helical" evidence="7">
    <location>
        <begin position="216"/>
        <end position="237"/>
    </location>
</feature>
<keyword evidence="5 7" id="KW-1133">Transmembrane helix</keyword>
<name>A0A133Y7E7_9FIRM</name>
<reference evidence="9" key="1">
    <citation type="submission" date="2016-01" db="EMBL/GenBank/DDBJ databases">
        <authorList>
            <person name="Mitreva M."/>
            <person name="Pepin K.H."/>
            <person name="Mihindukulasuriya K.A."/>
            <person name="Fulton R."/>
            <person name="Fronick C."/>
            <person name="O'Laughlin M."/>
            <person name="Miner T."/>
            <person name="Herter B."/>
            <person name="Rosa B.A."/>
            <person name="Cordes M."/>
            <person name="Tomlinson C."/>
            <person name="Wollam A."/>
            <person name="Palsikar V.B."/>
            <person name="Mardis E.R."/>
            <person name="Wilson R.K."/>
        </authorList>
    </citation>
    <scope>NUCLEOTIDE SEQUENCE [LARGE SCALE GENOMIC DNA]</scope>
    <source>
        <strain evidence="9">KA00274</strain>
    </source>
</reference>
<gene>
    <name evidence="8" type="ORF">HMPREF1872_01144</name>
</gene>
<sequence>MDRTEASISKVPVTKETTTMSLRTITLMAFMTVWGFGNVVNGYAFFNGVKSIISWVIVFVLYFIPYSLIVGELGSAFKESGAGVSSWIEKTFTKKLAYYAGWTYWVVHLPYISQKPMNTIIALSWAVFGDKRVKDFNIYYVQITCILIFAIVLFLSSYGVKMVKFLSSIAGACSVVLCFLFILMAVAAPFIRGTAIQYNNLPTDLSTYVPNFDFKYFADFSILIFAVGGCEKISPYVNKMKKPGREFPISIIVMTIMVIAVASLGTIALALMFDPTVPPEEMYSMGAYLAFQKLGVWYGLGDLFVKIYAISIAITQFAVMILSIDAPLRMLIESADDEFIPAKFKRQNKHGSYIYGMRMIAVVVFILLVIPMIGIGSVNEMVKFMLKLNSVCMPLRYVWVFLAYFGVKRLTNVHPEYVMTKNKWLGKAIGIWCMAVTTVFCVWGMYSKDVFRMVLNFLTPFILLGLGAILPMIAKKQKHVK</sequence>
<dbReference type="PATRIC" id="fig|1497955.3.peg.1115"/>
<dbReference type="Gene3D" id="1.20.1740.10">
    <property type="entry name" value="Amino acid/polyamine transporter I"/>
    <property type="match status" value="1"/>
</dbReference>
<proteinExistence type="predicted"/>
<feature type="transmembrane region" description="Helical" evidence="7">
    <location>
        <begin position="165"/>
        <end position="191"/>
    </location>
</feature>
<dbReference type="GO" id="GO:0022857">
    <property type="term" value="F:transmembrane transporter activity"/>
    <property type="evidence" value="ECO:0007669"/>
    <property type="project" value="InterPro"/>
</dbReference>
<feature type="transmembrane region" description="Helical" evidence="7">
    <location>
        <begin position="353"/>
        <end position="376"/>
    </location>
</feature>
<dbReference type="EMBL" id="LSCV01000042">
    <property type="protein sequence ID" value="KXB39118.1"/>
    <property type="molecule type" value="Genomic_DNA"/>
</dbReference>
<dbReference type="STRING" id="1497955.HMPREF1872_01144"/>
<keyword evidence="6 7" id="KW-0472">Membrane</keyword>
<dbReference type="PANTHER" id="PTHR42770">
    <property type="entry name" value="AMINO ACID TRANSPORTER-RELATED"/>
    <property type="match status" value="1"/>
</dbReference>
<feature type="transmembrane region" description="Helical" evidence="7">
    <location>
        <begin position="453"/>
        <end position="474"/>
    </location>
</feature>
<evidence type="ECO:0000256" key="6">
    <source>
        <dbReference type="ARBA" id="ARBA00023136"/>
    </source>
</evidence>
<evidence type="ECO:0000256" key="1">
    <source>
        <dbReference type="ARBA" id="ARBA00004651"/>
    </source>
</evidence>
<keyword evidence="3" id="KW-1003">Cell membrane</keyword>
<feature type="transmembrane region" description="Helical" evidence="7">
    <location>
        <begin position="249"/>
        <end position="273"/>
    </location>
</feature>
<feature type="transmembrane region" description="Helical" evidence="7">
    <location>
        <begin position="428"/>
        <end position="447"/>
    </location>
</feature>
<feature type="transmembrane region" description="Helical" evidence="7">
    <location>
        <begin position="388"/>
        <end position="407"/>
    </location>
</feature>
<comment type="caution">
    <text evidence="8">The sequence shown here is derived from an EMBL/GenBank/DDBJ whole genome shotgun (WGS) entry which is preliminary data.</text>
</comment>
<feature type="transmembrane region" description="Helical" evidence="7">
    <location>
        <begin position="25"/>
        <end position="46"/>
    </location>
</feature>
<keyword evidence="4 7" id="KW-0812">Transmembrane</keyword>
<evidence type="ECO:0000256" key="5">
    <source>
        <dbReference type="ARBA" id="ARBA00022989"/>
    </source>
</evidence>
<dbReference type="Proteomes" id="UP000070080">
    <property type="component" value="Unassembled WGS sequence"/>
</dbReference>
<protein>
    <submittedName>
        <fullName evidence="8">Amino acid permease</fullName>
    </submittedName>
</protein>